<evidence type="ECO:0000256" key="1">
    <source>
        <dbReference type="SAM" id="MobiDB-lite"/>
    </source>
</evidence>
<evidence type="ECO:0000313" key="2">
    <source>
        <dbReference type="EMBL" id="KAG7563647.1"/>
    </source>
</evidence>
<dbReference type="EMBL" id="JAEFBJ010000010">
    <property type="protein sequence ID" value="KAG7563647.1"/>
    <property type="molecule type" value="Genomic_DNA"/>
</dbReference>
<name>A0A8T1ZVR9_ARASU</name>
<sequence length="216" mass="23792">MVMDSRLSISSLDSALERDDLVTLKRELSKFQPPEETCPKTSHSIPKLNLFRLFQSSGGSLTIKAGQKILAFKYFLLKKPFDPASVTPEAVNHQLVVSVNSLIYPTTFGYVRHMIKQAKKNGGEEAVMIGGEEEEVIEGEEENVFVGVVEEVKKTGGEEEAVIEGEEENVFVGVLECGDKLESVSPPPHLGSSDIDETDVDETEHEDKNAPENTQI</sequence>
<proteinExistence type="predicted"/>
<keyword evidence="3" id="KW-1185">Reference proteome</keyword>
<protein>
    <submittedName>
        <fullName evidence="2">Uncharacterized protein</fullName>
    </submittedName>
</protein>
<feature type="compositionally biased region" description="Acidic residues" evidence="1">
    <location>
        <begin position="194"/>
        <end position="204"/>
    </location>
</feature>
<evidence type="ECO:0000313" key="3">
    <source>
        <dbReference type="Proteomes" id="UP000694251"/>
    </source>
</evidence>
<dbReference type="AlphaFoldDB" id="A0A8T1ZVR9"/>
<accession>A0A8T1ZVR9</accession>
<organism evidence="2 3">
    <name type="scientific">Arabidopsis suecica</name>
    <name type="common">Swedish thale-cress</name>
    <name type="synonym">Cardaminopsis suecica</name>
    <dbReference type="NCBI Taxonomy" id="45249"/>
    <lineage>
        <taxon>Eukaryota</taxon>
        <taxon>Viridiplantae</taxon>
        <taxon>Streptophyta</taxon>
        <taxon>Embryophyta</taxon>
        <taxon>Tracheophyta</taxon>
        <taxon>Spermatophyta</taxon>
        <taxon>Magnoliopsida</taxon>
        <taxon>eudicotyledons</taxon>
        <taxon>Gunneridae</taxon>
        <taxon>Pentapetalae</taxon>
        <taxon>rosids</taxon>
        <taxon>malvids</taxon>
        <taxon>Brassicales</taxon>
        <taxon>Brassicaceae</taxon>
        <taxon>Camelineae</taxon>
        <taxon>Arabidopsis</taxon>
    </lineage>
</organism>
<comment type="caution">
    <text evidence="2">The sequence shown here is derived from an EMBL/GenBank/DDBJ whole genome shotgun (WGS) entry which is preliminary data.</text>
</comment>
<gene>
    <name evidence="2" type="ORF">ISN44_As10g004300</name>
</gene>
<feature type="region of interest" description="Disordered" evidence="1">
    <location>
        <begin position="181"/>
        <end position="216"/>
    </location>
</feature>
<dbReference type="Proteomes" id="UP000694251">
    <property type="component" value="Chromosome 10"/>
</dbReference>
<reference evidence="2 3" key="1">
    <citation type="submission" date="2020-12" db="EMBL/GenBank/DDBJ databases">
        <title>Concerted genomic and epigenomic changes stabilize Arabidopsis allopolyploids.</title>
        <authorList>
            <person name="Chen Z."/>
        </authorList>
    </citation>
    <scope>NUCLEOTIDE SEQUENCE [LARGE SCALE GENOMIC DNA]</scope>
    <source>
        <strain evidence="2">As9502</strain>
        <tissue evidence="2">Leaf</tissue>
    </source>
</reference>